<accession>A0ABU2XJX6</accession>
<gene>
    <name evidence="4" type="ORF">RND15_23965</name>
</gene>
<keyword evidence="1" id="KW-0808">Transferase</keyword>
<feature type="domain" description="N-acetyltransferase" evidence="3">
    <location>
        <begin position="2"/>
        <end position="155"/>
    </location>
</feature>
<dbReference type="RefSeq" id="WP_311726489.1">
    <property type="nucleotide sequence ID" value="NZ_JAVRFD010000012.1"/>
</dbReference>
<evidence type="ECO:0000259" key="3">
    <source>
        <dbReference type="PROSITE" id="PS51186"/>
    </source>
</evidence>
<sequence length="159" mass="17441">MIEVKVLTPDDWTIWRELRLTALADAPYAFGSRLADWQGDGDREERWRARLEIPGSYNLVAALDGAPVGMAGGVPGPHHGVVELISMWVGAAGRGRGVADRLVRAVEEWGLRAGAEVLRLNVMPDNARALAFYRRIGLAEAGEEEGEVVMEKVLRSPRL</sequence>
<evidence type="ECO:0000313" key="5">
    <source>
        <dbReference type="Proteomes" id="UP001180754"/>
    </source>
</evidence>
<dbReference type="Gene3D" id="3.40.630.30">
    <property type="match status" value="1"/>
</dbReference>
<evidence type="ECO:0000256" key="1">
    <source>
        <dbReference type="ARBA" id="ARBA00022679"/>
    </source>
</evidence>
<dbReference type="InterPro" id="IPR050832">
    <property type="entry name" value="Bact_Acetyltransf"/>
</dbReference>
<dbReference type="Proteomes" id="UP001180754">
    <property type="component" value="Unassembled WGS sequence"/>
</dbReference>
<dbReference type="EMBL" id="JAVRFD010000012">
    <property type="protein sequence ID" value="MDT0545744.1"/>
    <property type="molecule type" value="Genomic_DNA"/>
</dbReference>
<comment type="caution">
    <text evidence="4">The sequence shown here is derived from an EMBL/GenBank/DDBJ whole genome shotgun (WGS) entry which is preliminary data.</text>
</comment>
<dbReference type="InterPro" id="IPR016181">
    <property type="entry name" value="Acyl_CoA_acyltransferase"/>
</dbReference>
<dbReference type="PANTHER" id="PTHR43877">
    <property type="entry name" value="AMINOALKYLPHOSPHONATE N-ACETYLTRANSFERASE-RELATED-RELATED"/>
    <property type="match status" value="1"/>
</dbReference>
<evidence type="ECO:0000313" key="4">
    <source>
        <dbReference type="EMBL" id="MDT0545744.1"/>
    </source>
</evidence>
<dbReference type="PROSITE" id="PS51186">
    <property type="entry name" value="GNAT"/>
    <property type="match status" value="1"/>
</dbReference>
<dbReference type="Pfam" id="PF00583">
    <property type="entry name" value="Acetyltransf_1"/>
    <property type="match status" value="1"/>
</dbReference>
<evidence type="ECO:0000256" key="2">
    <source>
        <dbReference type="ARBA" id="ARBA00023315"/>
    </source>
</evidence>
<keyword evidence="5" id="KW-1185">Reference proteome</keyword>
<keyword evidence="2" id="KW-0012">Acyltransferase</keyword>
<proteinExistence type="predicted"/>
<name>A0ABU2XJX6_9ACTN</name>
<dbReference type="InterPro" id="IPR000182">
    <property type="entry name" value="GNAT_dom"/>
</dbReference>
<dbReference type="SUPFAM" id="SSF55729">
    <property type="entry name" value="Acyl-CoA N-acyltransferases (Nat)"/>
    <property type="match status" value="1"/>
</dbReference>
<reference evidence="4" key="1">
    <citation type="submission" date="2024-05" db="EMBL/GenBank/DDBJ databases">
        <title>30 novel species of actinomycetes from the DSMZ collection.</title>
        <authorList>
            <person name="Nouioui I."/>
        </authorList>
    </citation>
    <scope>NUCLEOTIDE SEQUENCE</scope>
    <source>
        <strain evidence="4">DSM 41529</strain>
    </source>
</reference>
<organism evidence="4 5">
    <name type="scientific">Streptomyces lonegramiae</name>
    <dbReference type="NCBI Taxonomy" id="3075524"/>
    <lineage>
        <taxon>Bacteria</taxon>
        <taxon>Bacillati</taxon>
        <taxon>Actinomycetota</taxon>
        <taxon>Actinomycetes</taxon>
        <taxon>Kitasatosporales</taxon>
        <taxon>Streptomycetaceae</taxon>
        <taxon>Streptomyces</taxon>
    </lineage>
</organism>
<dbReference type="PANTHER" id="PTHR43877:SF2">
    <property type="entry name" value="AMINOALKYLPHOSPHONATE N-ACETYLTRANSFERASE-RELATED"/>
    <property type="match status" value="1"/>
</dbReference>
<protein>
    <submittedName>
        <fullName evidence="4">GNAT family N-acetyltransferase</fullName>
    </submittedName>
</protein>
<dbReference type="CDD" id="cd04301">
    <property type="entry name" value="NAT_SF"/>
    <property type="match status" value="1"/>
</dbReference>